<evidence type="ECO:0000313" key="1">
    <source>
        <dbReference type="EMBL" id="QRX38748.1"/>
    </source>
</evidence>
<accession>A0A8B5RQ39</accession>
<name>A0A8B5RQ39_STAEP</name>
<keyword evidence="1" id="KW-0614">Plasmid</keyword>
<dbReference type="AlphaFoldDB" id="A0A8B5RQ39"/>
<protein>
    <submittedName>
        <fullName evidence="1">Uncharacterized protein</fullName>
    </submittedName>
</protein>
<dbReference type="EMBL" id="MW364978">
    <property type="protein sequence ID" value="QRX38748.1"/>
    <property type="molecule type" value="Genomic_DNA"/>
</dbReference>
<geneLocation type="plasmid" evidence="1">
    <name>pSE456_1</name>
</geneLocation>
<sequence length="127" mass="15067">MRKTKRSFYVNELYDDKLKMIQRNNNISTLSSSIVFLIDYYIKNENKKDEIKEDENNQKIIDDLSYIKKKLNGADFNILVALHMLADISEEKAVTTASMKDLRNHFNDHYQSAVKRSKHYLANKREF</sequence>
<proteinExistence type="predicted"/>
<reference evidence="1" key="1">
    <citation type="journal article" date="2021" name="MSphere">
        <title>Staphylococcus epidermidis Phages Transduce Antimicrobial Resistance Plasmids and Mobilize Chromosomal Islands.</title>
        <authorList>
            <person name="Fiaarov L."/>
            <person name="Botka T."/>
            <person name="Du X."/>
            <person name="MaalaHov I."/>
            <person name="B P."/>
            <person name="Pantucek R."/>
            <person name="Benea M."/>
            <person name="Roudnick P."/>
            <person name="Winstel V."/>
            <person name="Larsen J."/>
            <person name="Rosenstein R."/>
            <person name="Peschel A."/>
            <person name="DoakaY J."/>
        </authorList>
    </citation>
    <scope>NUCLEOTIDE SEQUENCE</scope>
    <source>
        <strain evidence="1">SE456</strain>
    </source>
</reference>
<dbReference type="RefSeq" id="WP_029376512.1">
    <property type="nucleotide sequence ID" value="NZ_CP090986.1"/>
</dbReference>
<organism evidence="1">
    <name type="scientific">Staphylococcus epidermidis</name>
    <dbReference type="NCBI Taxonomy" id="1282"/>
    <lineage>
        <taxon>Bacteria</taxon>
        <taxon>Bacillati</taxon>
        <taxon>Bacillota</taxon>
        <taxon>Bacilli</taxon>
        <taxon>Bacillales</taxon>
        <taxon>Staphylococcaceae</taxon>
        <taxon>Staphylococcus</taxon>
    </lineage>
</organism>